<feature type="domain" description="HTH La-type RNA-binding" evidence="4">
    <location>
        <begin position="64"/>
        <end position="155"/>
    </location>
</feature>
<evidence type="ECO:0000259" key="4">
    <source>
        <dbReference type="PROSITE" id="PS50961"/>
    </source>
</evidence>
<reference evidence="5 6" key="1">
    <citation type="submission" date="2016-05" db="EMBL/GenBank/DDBJ databases">
        <title>Nuclear genome of Blastocystis sp. subtype 1 NandII.</title>
        <authorList>
            <person name="Gentekaki E."/>
            <person name="Curtis B."/>
            <person name="Stairs C."/>
            <person name="Eme L."/>
            <person name="Herman E."/>
            <person name="Klimes V."/>
            <person name="Arias M.C."/>
            <person name="Elias M."/>
            <person name="Hilliou F."/>
            <person name="Klute M."/>
            <person name="Malik S.-B."/>
            <person name="Pightling A."/>
            <person name="Rachubinski R."/>
            <person name="Salas D."/>
            <person name="Schlacht A."/>
            <person name="Suga H."/>
            <person name="Archibald J."/>
            <person name="Ball S.G."/>
            <person name="Clark G."/>
            <person name="Dacks J."/>
            <person name="Van Der Giezen M."/>
            <person name="Tsaousis A."/>
            <person name="Roger A."/>
        </authorList>
    </citation>
    <scope>NUCLEOTIDE SEQUENCE [LARGE SCALE GENOMIC DNA]</scope>
    <source>
        <strain evidence="6">ATCC 50177 / NandII</strain>
    </source>
</reference>
<dbReference type="GO" id="GO:0003723">
    <property type="term" value="F:RNA binding"/>
    <property type="evidence" value="ECO:0007669"/>
    <property type="project" value="UniProtKB-UniRule"/>
</dbReference>
<dbReference type="PROSITE" id="PS50961">
    <property type="entry name" value="HTH_LA"/>
    <property type="match status" value="1"/>
</dbReference>
<sequence>MSDKESTEKQKTNYVLVPATIIENDKESSSRRNRERGRRIPHGAKAVEGGYIINGFFYTDFDSEMGKSMIKTSIMPKLEFIFSEKYLTVDKFIRPYMDVEGYFPIYLLLYIPAIQQFGVDAECIATFLQDAPFAEVDMSRMTVRPKQNWEKWIMPNPMGGNGVPRYAVIEGENVSNKLYETLNAPNTEKQDEAALIGLESENQQLKEAVLRLYTSYAEEKKSLQLRAEEAETTLQGLQNAKQSELSELCGKYQTEIGELREKLSSLEAKEGDDSVKETASYKQLQESNEKQQELLQVDHDLIAEYEALLHESLASVTKKEELLRELAVSLSGVMKEKQQQEQRLKVYSRRLQELEKMEGMDGRMSIGREGDVLRENQELQNEVRYLRLMEQQLKWKLAHFKAILPEGTATYSEHINAYSALITLHEVASQSLLFYTSQLKNNTLFLSLPLYSSFSRSLLYLNQIAVFTSLYIQLISNPHLSPPTFFQLVNDSNPPVQTLLRFCENVRAWQREDSSAGMWEISKEEVASIVVLGRFLANEGGKGDAIWKRNHGILSTFGVATEIQLQLQLMLYLVNQQLSFIRMQEEPLDSEQSVENGIMALLNALEETSQVSQFLTGKISELKEKIENDGFCGVPYVNVEGEDMAAKQLSHLNCLDNSSLWQAVDQLKQECTDVLKHVNAALKPNKSLLVSVLDNHDPALVAQFVAECSSPQGKTKTLLFRIHHLCVNIKNVASQDSFVWGVVNPSDEKPEGPSKALSDEGSAMKTALQGVVAQASQNQVSELEEKLQSNDARIQALEREILDLTSSRKVLYDQLQKRKEAFELRIATSSNEESRLQQLLEKKAAEVKRLQMEKASLNAELIERNQRQQQYGQDDVMAEKHRILKR</sequence>
<feature type="coiled-coil region" evidence="3">
    <location>
        <begin position="773"/>
        <end position="867"/>
    </location>
</feature>
<proteinExistence type="predicted"/>
<feature type="coiled-coil region" evidence="3">
    <location>
        <begin position="188"/>
        <end position="269"/>
    </location>
</feature>
<dbReference type="InterPro" id="IPR006630">
    <property type="entry name" value="La_HTH"/>
</dbReference>
<feature type="coiled-coil region" evidence="3">
    <location>
        <begin position="330"/>
        <end position="357"/>
    </location>
</feature>
<dbReference type="InterPro" id="IPR036390">
    <property type="entry name" value="WH_DNA-bd_sf"/>
</dbReference>
<protein>
    <recommendedName>
        <fullName evidence="4">HTH La-type RNA-binding domain-containing protein</fullName>
    </recommendedName>
</protein>
<comment type="caution">
    <text evidence="5">The sequence shown here is derived from an EMBL/GenBank/DDBJ whole genome shotgun (WGS) entry which is preliminary data.</text>
</comment>
<organism evidence="5 6">
    <name type="scientific">Blastocystis sp. subtype 1 (strain ATCC 50177 / NandII)</name>
    <dbReference type="NCBI Taxonomy" id="478820"/>
    <lineage>
        <taxon>Eukaryota</taxon>
        <taxon>Sar</taxon>
        <taxon>Stramenopiles</taxon>
        <taxon>Bigyra</taxon>
        <taxon>Opalozoa</taxon>
        <taxon>Opalinata</taxon>
        <taxon>Blastocystidae</taxon>
        <taxon>Blastocystis</taxon>
    </lineage>
</organism>
<keyword evidence="3" id="KW-0175">Coiled coil</keyword>
<dbReference type="InterPro" id="IPR036388">
    <property type="entry name" value="WH-like_DNA-bd_sf"/>
</dbReference>
<dbReference type="EMBL" id="LXWW01000012">
    <property type="protein sequence ID" value="OAO17985.1"/>
    <property type="molecule type" value="Genomic_DNA"/>
</dbReference>
<dbReference type="PANTHER" id="PTHR43049:SF1">
    <property type="entry name" value="EARLY ENDOSOME ANTIGEN"/>
    <property type="match status" value="1"/>
</dbReference>
<dbReference type="Proteomes" id="UP000078348">
    <property type="component" value="Unassembled WGS sequence"/>
</dbReference>
<dbReference type="Gene3D" id="1.10.10.10">
    <property type="entry name" value="Winged helix-like DNA-binding domain superfamily/Winged helix DNA-binding domain"/>
    <property type="match status" value="1"/>
</dbReference>
<dbReference type="AlphaFoldDB" id="A0A196SLP8"/>
<evidence type="ECO:0000313" key="5">
    <source>
        <dbReference type="EMBL" id="OAO17985.1"/>
    </source>
</evidence>
<dbReference type="SMART" id="SM00715">
    <property type="entry name" value="LA"/>
    <property type="match status" value="1"/>
</dbReference>
<keyword evidence="6" id="KW-1185">Reference proteome</keyword>
<dbReference type="SUPFAM" id="SSF46785">
    <property type="entry name" value="Winged helix' DNA-binding domain"/>
    <property type="match status" value="1"/>
</dbReference>
<evidence type="ECO:0000256" key="3">
    <source>
        <dbReference type="SAM" id="Coils"/>
    </source>
</evidence>
<keyword evidence="1 2" id="KW-0694">RNA-binding</keyword>
<gene>
    <name evidence="5" type="ORF">AV274_0318</name>
</gene>
<dbReference type="OrthoDB" id="340227at2759"/>
<evidence type="ECO:0000256" key="2">
    <source>
        <dbReference type="PROSITE-ProRule" id="PRU00332"/>
    </source>
</evidence>
<dbReference type="STRING" id="478820.A0A196SLP8"/>
<accession>A0A196SLP8</accession>
<dbReference type="PANTHER" id="PTHR43049">
    <property type="entry name" value="EARLY ENDOSOME ANTIGEN"/>
    <property type="match status" value="1"/>
</dbReference>
<evidence type="ECO:0000256" key="1">
    <source>
        <dbReference type="ARBA" id="ARBA00022884"/>
    </source>
</evidence>
<name>A0A196SLP8_BLAHN</name>
<evidence type="ECO:0000313" key="6">
    <source>
        <dbReference type="Proteomes" id="UP000078348"/>
    </source>
</evidence>